<evidence type="ECO:0000313" key="1">
    <source>
        <dbReference type="EMBL" id="DAF54908.1"/>
    </source>
</evidence>
<sequence length="30" mass="3662">MKVSRSEIQYRRVAHYRSLHFRKSPESPCL</sequence>
<accession>A0A8S5SV27</accession>
<dbReference type="EMBL" id="BK032682">
    <property type="protein sequence ID" value="DAF54908.1"/>
    <property type="molecule type" value="Genomic_DNA"/>
</dbReference>
<reference evidence="1" key="1">
    <citation type="journal article" date="2021" name="Proc. Natl. Acad. Sci. U.S.A.">
        <title>A Catalog of Tens of Thousands of Viruses from Human Metagenomes Reveals Hidden Associations with Chronic Diseases.</title>
        <authorList>
            <person name="Tisza M.J."/>
            <person name="Buck C.B."/>
        </authorList>
    </citation>
    <scope>NUCLEOTIDE SEQUENCE</scope>
    <source>
        <strain evidence="1">CtqPo10</strain>
    </source>
</reference>
<proteinExistence type="predicted"/>
<protein>
    <submittedName>
        <fullName evidence="1">Uncharacterized protein</fullName>
    </submittedName>
</protein>
<name>A0A8S5SV27_9CAUD</name>
<organism evidence="1">
    <name type="scientific">Siphoviridae sp. ctqPo10</name>
    <dbReference type="NCBI Taxonomy" id="2827948"/>
    <lineage>
        <taxon>Viruses</taxon>
        <taxon>Duplodnaviria</taxon>
        <taxon>Heunggongvirae</taxon>
        <taxon>Uroviricota</taxon>
        <taxon>Caudoviricetes</taxon>
    </lineage>
</organism>